<organism evidence="3 4">
    <name type="scientific">Candidatus Eisenbergiella merdavium</name>
    <dbReference type="NCBI Taxonomy" id="2838551"/>
    <lineage>
        <taxon>Bacteria</taxon>
        <taxon>Bacillati</taxon>
        <taxon>Bacillota</taxon>
        <taxon>Clostridia</taxon>
        <taxon>Lachnospirales</taxon>
        <taxon>Lachnospiraceae</taxon>
        <taxon>Eisenbergiella</taxon>
    </lineage>
</organism>
<evidence type="ECO:0000256" key="1">
    <source>
        <dbReference type="SAM" id="MobiDB-lite"/>
    </source>
</evidence>
<comment type="caution">
    <text evidence="3">The sequence shown here is derived from an EMBL/GenBank/DDBJ whole genome shotgun (WGS) entry which is preliminary data.</text>
</comment>
<evidence type="ECO:0000313" key="4">
    <source>
        <dbReference type="Proteomes" id="UP000823891"/>
    </source>
</evidence>
<reference evidence="3" key="2">
    <citation type="submission" date="2021-04" db="EMBL/GenBank/DDBJ databases">
        <authorList>
            <person name="Gilroy R."/>
        </authorList>
    </citation>
    <scope>NUCLEOTIDE SEQUENCE</scope>
    <source>
        <strain evidence="3">USAMLcec2-132</strain>
    </source>
</reference>
<accession>A0A9D2NI91</accession>
<proteinExistence type="predicted"/>
<evidence type="ECO:0000313" key="3">
    <source>
        <dbReference type="EMBL" id="HJC25220.1"/>
    </source>
</evidence>
<feature type="compositionally biased region" description="Polar residues" evidence="1">
    <location>
        <begin position="72"/>
        <end position="93"/>
    </location>
</feature>
<gene>
    <name evidence="3" type="ORF">H9761_16220</name>
</gene>
<keyword evidence="2" id="KW-0472">Membrane</keyword>
<dbReference type="Proteomes" id="UP000823891">
    <property type="component" value="Unassembled WGS sequence"/>
</dbReference>
<dbReference type="AlphaFoldDB" id="A0A9D2NI91"/>
<keyword evidence="2" id="KW-0812">Transmembrane</keyword>
<reference evidence="3" key="1">
    <citation type="journal article" date="2021" name="PeerJ">
        <title>Extensive microbial diversity within the chicken gut microbiome revealed by metagenomics and culture.</title>
        <authorList>
            <person name="Gilroy R."/>
            <person name="Ravi A."/>
            <person name="Getino M."/>
            <person name="Pursley I."/>
            <person name="Horton D.L."/>
            <person name="Alikhan N.F."/>
            <person name="Baker D."/>
            <person name="Gharbi K."/>
            <person name="Hall N."/>
            <person name="Watson M."/>
            <person name="Adriaenssens E.M."/>
            <person name="Foster-Nyarko E."/>
            <person name="Jarju S."/>
            <person name="Secka A."/>
            <person name="Antonio M."/>
            <person name="Oren A."/>
            <person name="Chaudhuri R.R."/>
            <person name="La Ragione R."/>
            <person name="Hildebrand F."/>
            <person name="Pallen M.J."/>
        </authorList>
    </citation>
    <scope>NUCLEOTIDE SEQUENCE</scope>
    <source>
        <strain evidence="3">USAMLcec2-132</strain>
    </source>
</reference>
<feature type="region of interest" description="Disordered" evidence="1">
    <location>
        <begin position="72"/>
        <end position="99"/>
    </location>
</feature>
<keyword evidence="2" id="KW-1133">Transmembrane helix</keyword>
<sequence>MVQDFIAAFVVVFILLILFFLIARELICWYFKINARLEAQRLTNAYLKEVRDLLIKNNSVTGMLDKEMSGNCYSQTENTSGSPQTAYVDQSQYPDLPSL</sequence>
<evidence type="ECO:0000256" key="2">
    <source>
        <dbReference type="SAM" id="Phobius"/>
    </source>
</evidence>
<feature type="transmembrane region" description="Helical" evidence="2">
    <location>
        <begin position="6"/>
        <end position="31"/>
    </location>
</feature>
<name>A0A9D2NI91_9FIRM</name>
<protein>
    <submittedName>
        <fullName evidence="3">Uncharacterized protein</fullName>
    </submittedName>
</protein>
<dbReference type="EMBL" id="DWWS01000058">
    <property type="protein sequence ID" value="HJC25220.1"/>
    <property type="molecule type" value="Genomic_DNA"/>
</dbReference>